<dbReference type="Gene3D" id="3.40.50.300">
    <property type="entry name" value="P-loop containing nucleotide triphosphate hydrolases"/>
    <property type="match status" value="2"/>
</dbReference>
<dbReference type="GO" id="GO:0005634">
    <property type="term" value="C:nucleus"/>
    <property type="evidence" value="ECO:0007669"/>
    <property type="project" value="TreeGrafter"/>
</dbReference>
<protein>
    <submittedName>
        <fullName evidence="2">Cell division control protein</fullName>
    </submittedName>
</protein>
<sequence length="788" mass="89263">MKQEQQLYLLPINNHQYKNEESLTSSNHICYLHSNLLKERELRLGQWVFLSIPLTTTDNSNNNRLIIVSQIWINRESFKDNIIQSIPFIYLIINDSSSNDDVDNIKQSKQYKEIIQSLNYNNSNNNYTLNNERLPIPIPKPLNVNLYTIPNNQQNILLKIDILLLEVNNDSIPMKSKHQYLKDILNGKLIGNGFMIGSLDKPQLKVINVYNDEKIGLVSLSTKINIFNENDIDKQQQQQQQQQQEYKDDKKQIKVDRIKSLLEKRREDHDSTNSIGSIMIGGLDKQFAILEEMIIYPMLFRSVFDHLSINPPKGILLKGEPGTGKTHIVRSIATYYAIDLICVDATKISGTYLGDTEAALRRIFGDATKQSRDKPAILFIDEIDTICPPRAQANNNESRVVGQLLTLMDGIESRSNNLIVIAATNRPNHIDPALRRPGRFDRELEIPVPDRHQRLQILKLYTKHLPINVDLSVLSDECTGYVGANLQSVCRDAAFIAFKKYESGMKQEKTIDHQDFVESIKSNPPSLLRENRVVEIPTVTWDDIGGLEDVKQELQLAIEWPMLHGDTYKRLGLSPPKGILLYGPPGCSKTTLVKAIANSAKLSFISMSGANVFSPFLGDSEATIRAVFKTARQSTPSILFFDEIDAIVSKRQSSESGDSAQSRVLSTFLNEMDGFEQLKGVIVVGATNRLDMIDSALLRPGRFDKILKISLPDQQTRLKIIKVKTKNLPLESDINFEELSKMTEGYSGADIENLCKEASICCMRRDLMNGVVSMNDFRNVFNQKVKHQ</sequence>
<dbReference type="InterPro" id="IPR003960">
    <property type="entry name" value="ATPase_AAA_CS"/>
</dbReference>
<dbReference type="SMART" id="SM00382">
    <property type="entry name" value="AAA"/>
    <property type="match status" value="2"/>
</dbReference>
<dbReference type="PROSITE" id="PS00674">
    <property type="entry name" value="AAA"/>
    <property type="match status" value="2"/>
</dbReference>
<keyword evidence="3" id="KW-1185">Reference proteome</keyword>
<evidence type="ECO:0000313" key="2">
    <source>
        <dbReference type="EMBL" id="EFA75978.1"/>
    </source>
</evidence>
<dbReference type="GO" id="GO:0051301">
    <property type="term" value="P:cell division"/>
    <property type="evidence" value="ECO:0007669"/>
    <property type="project" value="UniProtKB-KW"/>
</dbReference>
<dbReference type="STRING" id="670386.D3BRE6"/>
<dbReference type="Pfam" id="PF17862">
    <property type="entry name" value="AAA_lid_3"/>
    <property type="match status" value="2"/>
</dbReference>
<dbReference type="InterPro" id="IPR050168">
    <property type="entry name" value="AAA_ATPase_domain"/>
</dbReference>
<dbReference type="GO" id="GO:0005829">
    <property type="term" value="C:cytosol"/>
    <property type="evidence" value="ECO:0007669"/>
    <property type="project" value="TreeGrafter"/>
</dbReference>
<dbReference type="FunFam" id="3.40.50.300:FF:003783">
    <property type="entry name" value="Transitional endoplasmic reticulum ATPase TER94-like Protein"/>
    <property type="match status" value="1"/>
</dbReference>
<dbReference type="OMA" id="CKEASIC"/>
<keyword evidence="2" id="KW-0131">Cell cycle</keyword>
<dbReference type="Pfam" id="PF00004">
    <property type="entry name" value="AAA"/>
    <property type="match status" value="2"/>
</dbReference>
<dbReference type="FunFam" id="3.40.50.300:FF:001440">
    <property type="entry name" value="ATPase, AAA family protein"/>
    <property type="match status" value="1"/>
</dbReference>
<accession>D3BRE6</accession>
<dbReference type="GO" id="GO:0034098">
    <property type="term" value="C:VCP-NPL4-UFD1 AAA ATPase complex"/>
    <property type="evidence" value="ECO:0007669"/>
    <property type="project" value="TreeGrafter"/>
</dbReference>
<dbReference type="GO" id="GO:0030970">
    <property type="term" value="P:retrograde protein transport, ER to cytosol"/>
    <property type="evidence" value="ECO:0007669"/>
    <property type="project" value="TreeGrafter"/>
</dbReference>
<dbReference type="GO" id="GO:0016887">
    <property type="term" value="F:ATP hydrolysis activity"/>
    <property type="evidence" value="ECO:0007669"/>
    <property type="project" value="InterPro"/>
</dbReference>
<reference evidence="2 3" key="1">
    <citation type="journal article" date="2011" name="Genome Res.">
        <title>Phylogeny-wide analysis of social amoeba genomes highlights ancient origins for complex intercellular communication.</title>
        <authorList>
            <person name="Heidel A.J."/>
            <person name="Lawal H.M."/>
            <person name="Felder M."/>
            <person name="Schilde C."/>
            <person name="Helps N.R."/>
            <person name="Tunggal B."/>
            <person name="Rivero F."/>
            <person name="John U."/>
            <person name="Schleicher M."/>
            <person name="Eichinger L."/>
            <person name="Platzer M."/>
            <person name="Noegel A.A."/>
            <person name="Schaap P."/>
            <person name="Gloeckner G."/>
        </authorList>
    </citation>
    <scope>NUCLEOTIDE SEQUENCE [LARGE SCALE GENOMIC DNA]</scope>
    <source>
        <strain evidence="3">ATCC 26659 / Pp 5 / PN500</strain>
    </source>
</reference>
<evidence type="ECO:0000259" key="1">
    <source>
        <dbReference type="SMART" id="SM00382"/>
    </source>
</evidence>
<dbReference type="GO" id="GO:0005524">
    <property type="term" value="F:ATP binding"/>
    <property type="evidence" value="ECO:0007669"/>
    <property type="project" value="InterPro"/>
</dbReference>
<proteinExistence type="predicted"/>
<dbReference type="InterPro" id="IPR041569">
    <property type="entry name" value="AAA_lid_3"/>
</dbReference>
<dbReference type="InParanoid" id="D3BRE6"/>
<feature type="domain" description="AAA+ ATPase" evidence="1">
    <location>
        <begin position="575"/>
        <end position="713"/>
    </location>
</feature>
<dbReference type="GO" id="GO:0097352">
    <property type="term" value="P:autophagosome maturation"/>
    <property type="evidence" value="ECO:0007669"/>
    <property type="project" value="TreeGrafter"/>
</dbReference>
<dbReference type="GeneID" id="31366025"/>
<dbReference type="GO" id="GO:0051228">
    <property type="term" value="P:mitotic spindle disassembly"/>
    <property type="evidence" value="ECO:0007669"/>
    <property type="project" value="TreeGrafter"/>
</dbReference>
<dbReference type="Gene3D" id="1.10.8.60">
    <property type="match status" value="2"/>
</dbReference>
<dbReference type="Proteomes" id="UP000001396">
    <property type="component" value="Unassembled WGS sequence"/>
</dbReference>
<dbReference type="AlphaFoldDB" id="D3BRE6"/>
<name>D3BRE6_HETP5</name>
<comment type="caution">
    <text evidence="2">The sequence shown here is derived from an EMBL/GenBank/DDBJ whole genome shotgun (WGS) entry which is preliminary data.</text>
</comment>
<dbReference type="SUPFAM" id="SSF52540">
    <property type="entry name" value="P-loop containing nucleoside triphosphate hydrolases"/>
    <property type="match status" value="2"/>
</dbReference>
<dbReference type="CDD" id="cd19511">
    <property type="entry name" value="RecA-like_CDC48_r2-like"/>
    <property type="match status" value="1"/>
</dbReference>
<dbReference type="GO" id="GO:0031593">
    <property type="term" value="F:polyubiquitin modification-dependent protein binding"/>
    <property type="evidence" value="ECO:0007669"/>
    <property type="project" value="TreeGrafter"/>
</dbReference>
<gene>
    <name evidence="2" type="ORF">PPL_10556</name>
</gene>
<dbReference type="RefSeq" id="XP_020428112.1">
    <property type="nucleotide sequence ID" value="XM_020581325.1"/>
</dbReference>
<organism evidence="2 3">
    <name type="scientific">Heterostelium pallidum (strain ATCC 26659 / Pp 5 / PN500)</name>
    <name type="common">Cellular slime mold</name>
    <name type="synonym">Polysphondylium pallidum</name>
    <dbReference type="NCBI Taxonomy" id="670386"/>
    <lineage>
        <taxon>Eukaryota</taxon>
        <taxon>Amoebozoa</taxon>
        <taxon>Evosea</taxon>
        <taxon>Eumycetozoa</taxon>
        <taxon>Dictyostelia</taxon>
        <taxon>Acytosteliales</taxon>
        <taxon>Acytosteliaceae</taxon>
        <taxon>Heterostelium</taxon>
    </lineage>
</organism>
<dbReference type="EMBL" id="ADBJ01000050">
    <property type="protein sequence ID" value="EFA75978.1"/>
    <property type="molecule type" value="Genomic_DNA"/>
</dbReference>
<feature type="domain" description="AAA+ ATPase" evidence="1">
    <location>
        <begin position="311"/>
        <end position="450"/>
    </location>
</feature>
<dbReference type="InterPro" id="IPR003593">
    <property type="entry name" value="AAA+_ATPase"/>
</dbReference>
<dbReference type="PANTHER" id="PTHR23077:SF194">
    <property type="entry name" value="ATPASE FAMILY GENE 2 PROTEIN HOMOLOG B"/>
    <property type="match status" value="1"/>
</dbReference>
<evidence type="ECO:0000313" key="3">
    <source>
        <dbReference type="Proteomes" id="UP000001396"/>
    </source>
</evidence>
<dbReference type="InterPro" id="IPR003959">
    <property type="entry name" value="ATPase_AAA_core"/>
</dbReference>
<keyword evidence="2" id="KW-0132">Cell division</keyword>
<dbReference type="PANTHER" id="PTHR23077">
    <property type="entry name" value="AAA-FAMILY ATPASE"/>
    <property type="match status" value="1"/>
</dbReference>
<dbReference type="InterPro" id="IPR027417">
    <property type="entry name" value="P-loop_NTPase"/>
</dbReference>